<dbReference type="GeneID" id="121103399"/>
<feature type="region of interest" description="Disordered" evidence="1">
    <location>
        <begin position="31"/>
        <end position="99"/>
    </location>
</feature>
<reference evidence="3" key="1">
    <citation type="submission" date="2025-08" db="UniProtKB">
        <authorList>
            <consortium name="RefSeq"/>
        </authorList>
    </citation>
    <scope>IDENTIFICATION</scope>
    <source>
        <tissue evidence="3">Whole blood</tissue>
    </source>
</reference>
<dbReference type="RefSeq" id="XP_040489139.1">
    <property type="nucleotide sequence ID" value="XM_040633205.1"/>
</dbReference>
<proteinExistence type="predicted"/>
<name>A0A8M1GAS3_URSMA</name>
<dbReference type="OrthoDB" id="9743785at2759"/>
<feature type="compositionally biased region" description="Acidic residues" evidence="1">
    <location>
        <begin position="38"/>
        <end position="64"/>
    </location>
</feature>
<evidence type="ECO:0000313" key="2">
    <source>
        <dbReference type="Proteomes" id="UP000261680"/>
    </source>
</evidence>
<gene>
    <name evidence="3" type="primary">LOC121103399</name>
</gene>
<dbReference type="InterPro" id="IPR052588">
    <property type="entry name" value="Kelch_domain_protein"/>
</dbReference>
<dbReference type="Proteomes" id="UP000261680">
    <property type="component" value="Unplaced"/>
</dbReference>
<protein>
    <submittedName>
        <fullName evidence="3">Kelch domain-containing protein 4-like</fullName>
    </submittedName>
</protein>
<sequence>MFEAGDRQVTLSDLYCLDLHKMQEWTALVEMDPGAQEWLEETDSEEDSDEDEGTEGGDEDEDSGESSGEAGGECGACAGEGWQETHGRAAPEAAAPRQT</sequence>
<accession>A0A8M1GAS3</accession>
<evidence type="ECO:0000313" key="3">
    <source>
        <dbReference type="RefSeq" id="XP_040489139.1"/>
    </source>
</evidence>
<dbReference type="PANTHER" id="PTHR46063:SF1">
    <property type="entry name" value="KELCH DOMAIN-CONTAINING PROTEIN 4"/>
    <property type="match status" value="1"/>
</dbReference>
<keyword evidence="2" id="KW-1185">Reference proteome</keyword>
<dbReference type="KEGG" id="umr:121103399"/>
<dbReference type="PANTHER" id="PTHR46063">
    <property type="entry name" value="KELCH DOMAIN-CONTAINING PROTEIN"/>
    <property type="match status" value="1"/>
</dbReference>
<organism evidence="2 3">
    <name type="scientific">Ursus maritimus</name>
    <name type="common">Polar bear</name>
    <name type="synonym">Thalarctos maritimus</name>
    <dbReference type="NCBI Taxonomy" id="29073"/>
    <lineage>
        <taxon>Eukaryota</taxon>
        <taxon>Metazoa</taxon>
        <taxon>Chordata</taxon>
        <taxon>Craniata</taxon>
        <taxon>Vertebrata</taxon>
        <taxon>Euteleostomi</taxon>
        <taxon>Mammalia</taxon>
        <taxon>Eutheria</taxon>
        <taxon>Laurasiatheria</taxon>
        <taxon>Carnivora</taxon>
        <taxon>Caniformia</taxon>
        <taxon>Ursidae</taxon>
        <taxon>Ursus</taxon>
    </lineage>
</organism>
<dbReference type="AlphaFoldDB" id="A0A8M1GAS3"/>
<evidence type="ECO:0000256" key="1">
    <source>
        <dbReference type="SAM" id="MobiDB-lite"/>
    </source>
</evidence>